<dbReference type="GO" id="GO:0005737">
    <property type="term" value="C:cytoplasm"/>
    <property type="evidence" value="ECO:0007669"/>
    <property type="project" value="TreeGrafter"/>
</dbReference>
<dbReference type="PROSITE" id="PS50255">
    <property type="entry name" value="CYTOCHROME_B5_2"/>
    <property type="match status" value="1"/>
</dbReference>
<keyword evidence="2 4" id="KW-0479">Metal-binding</keyword>
<reference evidence="6" key="1">
    <citation type="submission" date="2021-01" db="EMBL/GenBank/DDBJ databases">
        <authorList>
            <person name="Eckstrom K.M.E."/>
        </authorList>
    </citation>
    <scope>NUCLEOTIDE SEQUENCE</scope>
    <source>
        <strain evidence="6">UVCC 0001</strain>
    </source>
</reference>
<evidence type="ECO:0000256" key="3">
    <source>
        <dbReference type="ARBA" id="ARBA00023004"/>
    </source>
</evidence>
<evidence type="ECO:0000256" key="4">
    <source>
        <dbReference type="RuleBase" id="RU362121"/>
    </source>
</evidence>
<dbReference type="SMART" id="SM01117">
    <property type="entry name" value="Cyt-b5"/>
    <property type="match status" value="1"/>
</dbReference>
<comment type="similarity">
    <text evidence="4">Belongs to the cytochrome b5 family.</text>
</comment>
<gene>
    <name evidence="6" type="ORF">QBZ16_002813</name>
</gene>
<proteinExistence type="inferred from homology"/>
<dbReference type="InterPro" id="IPR018506">
    <property type="entry name" value="Cyt_B5_heme-BS"/>
</dbReference>
<evidence type="ECO:0000259" key="5">
    <source>
        <dbReference type="PROSITE" id="PS50255"/>
    </source>
</evidence>
<dbReference type="Gene3D" id="3.10.120.10">
    <property type="entry name" value="Cytochrome b5-like heme/steroid binding domain"/>
    <property type="match status" value="1"/>
</dbReference>
<name>A0AAD9INB1_PROWI</name>
<keyword evidence="7" id="KW-1185">Reference proteome</keyword>
<evidence type="ECO:0000256" key="1">
    <source>
        <dbReference type="ARBA" id="ARBA00022617"/>
    </source>
</evidence>
<dbReference type="SUPFAM" id="SSF55856">
    <property type="entry name" value="Cytochrome b5-like heme/steroid binding domain"/>
    <property type="match status" value="1"/>
</dbReference>
<dbReference type="EMBL" id="JASFZW010000003">
    <property type="protein sequence ID" value="KAK2079122.1"/>
    <property type="molecule type" value="Genomic_DNA"/>
</dbReference>
<dbReference type="InterPro" id="IPR051872">
    <property type="entry name" value="Cytochrome_b5/Flavoprotein_Rdt"/>
</dbReference>
<keyword evidence="3 4" id="KW-0408">Iron</keyword>
<keyword evidence="1 4" id="KW-0349">Heme</keyword>
<comment type="caution">
    <text evidence="6">The sequence shown here is derived from an EMBL/GenBank/DDBJ whole genome shotgun (WGS) entry which is preliminary data.</text>
</comment>
<dbReference type="GO" id="GO:0004128">
    <property type="term" value="F:cytochrome-b5 reductase activity, acting on NAD(P)H"/>
    <property type="evidence" value="ECO:0007669"/>
    <property type="project" value="TreeGrafter"/>
</dbReference>
<dbReference type="InterPro" id="IPR036400">
    <property type="entry name" value="Cyt_B5-like_heme/steroid_sf"/>
</dbReference>
<dbReference type="InterPro" id="IPR001199">
    <property type="entry name" value="Cyt_B5-like_heme/steroid-bd"/>
</dbReference>
<organism evidence="6 7">
    <name type="scientific">Prototheca wickerhamii</name>
    <dbReference type="NCBI Taxonomy" id="3111"/>
    <lineage>
        <taxon>Eukaryota</taxon>
        <taxon>Viridiplantae</taxon>
        <taxon>Chlorophyta</taxon>
        <taxon>core chlorophytes</taxon>
        <taxon>Trebouxiophyceae</taxon>
        <taxon>Chlorellales</taxon>
        <taxon>Chlorellaceae</taxon>
        <taxon>Prototheca</taxon>
    </lineage>
</organism>
<dbReference type="Pfam" id="PF00173">
    <property type="entry name" value="Cyt-b5"/>
    <property type="match status" value="1"/>
</dbReference>
<evidence type="ECO:0000313" key="6">
    <source>
        <dbReference type="EMBL" id="KAK2079122.1"/>
    </source>
</evidence>
<dbReference type="AlphaFoldDB" id="A0AAD9INB1"/>
<accession>A0AAD9INB1</accession>
<dbReference type="GO" id="GO:0020037">
    <property type="term" value="F:heme binding"/>
    <property type="evidence" value="ECO:0007669"/>
    <property type="project" value="UniProtKB-UniRule"/>
</dbReference>
<dbReference type="PROSITE" id="PS00191">
    <property type="entry name" value="CYTOCHROME_B5_1"/>
    <property type="match status" value="1"/>
</dbReference>
<evidence type="ECO:0000313" key="7">
    <source>
        <dbReference type="Proteomes" id="UP001255856"/>
    </source>
</evidence>
<dbReference type="PANTHER" id="PTHR46237">
    <property type="entry name" value="CYTOCHROME B5 REDUCTASE 4 FAMILY MEMBER"/>
    <property type="match status" value="1"/>
</dbReference>
<dbReference type="Proteomes" id="UP001255856">
    <property type="component" value="Unassembled WGS sequence"/>
</dbReference>
<evidence type="ECO:0000256" key="2">
    <source>
        <dbReference type="ARBA" id="ARBA00022723"/>
    </source>
</evidence>
<feature type="domain" description="Cytochrome b5 heme-binding" evidence="5">
    <location>
        <begin position="11"/>
        <end position="87"/>
    </location>
</feature>
<dbReference type="GO" id="GO:0046872">
    <property type="term" value="F:metal ion binding"/>
    <property type="evidence" value="ECO:0007669"/>
    <property type="project" value="UniProtKB-UniRule"/>
</dbReference>
<dbReference type="PANTHER" id="PTHR46237:SF1">
    <property type="entry name" value="CYTOCHROME B5 REDUCTASE 4"/>
    <property type="match status" value="1"/>
</dbReference>
<protein>
    <recommendedName>
        <fullName evidence="5">Cytochrome b5 heme-binding domain-containing protein</fullName>
    </recommendedName>
</protein>
<sequence>MYGGLKGKPPRRDITLEEVALHKTQEDAWTVIRGQVYNLTPYMKYHPGGAKILFAVMGKDGTKMFDRYHPWVNIDFLLSGCLVGRLAAPA</sequence>
<dbReference type="FunFam" id="3.10.120.10:FF:000001">
    <property type="entry name" value="Cytochrome b5 reductase 4"/>
    <property type="match status" value="1"/>
</dbReference>